<evidence type="ECO:0000259" key="1">
    <source>
        <dbReference type="Pfam" id="PF04480"/>
    </source>
</evidence>
<sequence length="344" mass="36284">MSYGCAVQLSDLPPGGVTRLRGTSPLALAAATERRGPGDPIVVLPGLTQPLGSSPAAIIDDVLARIVAVAFELFPAWLPEPGNAPESGAILDRFTARSQAHRHDGAPGIGVALGALATAALRPESIVSFTELPAANRRGAIEYALTHGYGAPRIALALDVDRPVAPHQADALSVAAQWLARGGCAVWLLGPGSEPLDRFPQVDGPPLTVDPETARSAHTVGLEPPPLFPPVAGRPHPASAAEQHLESALAHQDWAAARVWNHAVDLGSLHPPVRVDLHFPPQRLVVEVDGPDHRTIEKYEADRRRDADLLLSGFRVLRLTNARIMDDLAAAVAVIRTLVLSGIP</sequence>
<proteinExistence type="predicted"/>
<reference evidence="2 3" key="1">
    <citation type="submission" date="2019-06" db="EMBL/GenBank/DDBJ databases">
        <authorList>
            <person name="Teng J.L.L."/>
            <person name="Lee H.H."/>
            <person name="Lau S.K.P."/>
            <person name="Woo P.C.Y."/>
        </authorList>
    </citation>
    <scope>NUCLEOTIDE SEQUENCE [LARGE SCALE GENOMIC DNA]</scope>
    <source>
        <strain evidence="2 3">HKU70</strain>
    </source>
</reference>
<dbReference type="InterPro" id="IPR011335">
    <property type="entry name" value="Restrct_endonuc-II-like"/>
</dbReference>
<evidence type="ECO:0000313" key="3">
    <source>
        <dbReference type="Proteomes" id="UP000319792"/>
    </source>
</evidence>
<dbReference type="Proteomes" id="UP000319792">
    <property type="component" value="Unassembled WGS sequence"/>
</dbReference>
<dbReference type="InterPro" id="IPR007569">
    <property type="entry name" value="DUF559"/>
</dbReference>
<dbReference type="EMBL" id="VIGV01000004">
    <property type="protein sequence ID" value="TWS23384.1"/>
    <property type="molecule type" value="Genomic_DNA"/>
</dbReference>
<name>A0A5C5RLA6_9ACTN</name>
<gene>
    <name evidence="2" type="ORF">FK268_13920</name>
</gene>
<dbReference type="AlphaFoldDB" id="A0A5C5RLA6"/>
<comment type="caution">
    <text evidence="2">The sequence shown here is derived from an EMBL/GenBank/DDBJ whole genome shotgun (WGS) entry which is preliminary data.</text>
</comment>
<dbReference type="Gene3D" id="3.40.960.10">
    <property type="entry name" value="VSR Endonuclease"/>
    <property type="match status" value="1"/>
</dbReference>
<protein>
    <submittedName>
        <fullName evidence="2">DUF559 domain-containing protein</fullName>
    </submittedName>
</protein>
<accession>A0A5C5RLA6</accession>
<feature type="domain" description="DUF559" evidence="1">
    <location>
        <begin position="275"/>
        <end position="336"/>
    </location>
</feature>
<dbReference type="SUPFAM" id="SSF52980">
    <property type="entry name" value="Restriction endonuclease-like"/>
    <property type="match status" value="1"/>
</dbReference>
<organism evidence="2 3">
    <name type="scientific">Tsukamurella sputi</name>
    <dbReference type="NCBI Taxonomy" id="2591848"/>
    <lineage>
        <taxon>Bacteria</taxon>
        <taxon>Bacillati</taxon>
        <taxon>Actinomycetota</taxon>
        <taxon>Actinomycetes</taxon>
        <taxon>Mycobacteriales</taxon>
        <taxon>Tsukamurellaceae</taxon>
        <taxon>Tsukamurella</taxon>
    </lineage>
</organism>
<keyword evidence="3" id="KW-1185">Reference proteome</keyword>
<dbReference type="Pfam" id="PF04480">
    <property type="entry name" value="DUF559"/>
    <property type="match status" value="1"/>
</dbReference>
<evidence type="ECO:0000313" key="2">
    <source>
        <dbReference type="EMBL" id="TWS23384.1"/>
    </source>
</evidence>
<reference evidence="2 3" key="2">
    <citation type="submission" date="2019-08" db="EMBL/GenBank/DDBJ databases">
        <title>Tsukamurella conjunctivitidis sp. nov., Tsukamurella assacharolytica sp. nov. and Tsukamurella sputae sp. nov. isolated from patients with conjunctivitis, bacteraemia (lymphoma) and respiratory infection (sputum) in Hong Kong.</title>
        <authorList>
            <person name="Fok K.M.N."/>
            <person name="Fong J.Y.H."/>
        </authorList>
    </citation>
    <scope>NUCLEOTIDE SEQUENCE [LARGE SCALE GENOMIC DNA]</scope>
    <source>
        <strain evidence="2 3">HKU70</strain>
    </source>
</reference>